<feature type="compositionally biased region" description="Acidic residues" evidence="1">
    <location>
        <begin position="141"/>
        <end position="214"/>
    </location>
</feature>
<dbReference type="AlphaFoldDB" id="A0A833SI23"/>
<feature type="region of interest" description="Disordered" evidence="1">
    <location>
        <begin position="91"/>
        <end position="362"/>
    </location>
</feature>
<feature type="transmembrane region" description="Helical" evidence="2">
    <location>
        <begin position="868"/>
        <end position="894"/>
    </location>
</feature>
<feature type="transmembrane region" description="Helical" evidence="2">
    <location>
        <begin position="32"/>
        <end position="56"/>
    </location>
</feature>
<feature type="compositionally biased region" description="Basic and acidic residues" evidence="1">
    <location>
        <begin position="389"/>
        <end position="404"/>
    </location>
</feature>
<feature type="compositionally biased region" description="Basic and acidic residues" evidence="1">
    <location>
        <begin position="215"/>
        <end position="226"/>
    </location>
</feature>
<reference evidence="4" key="1">
    <citation type="submission" date="2019-11" db="EMBL/GenBank/DDBJ databases">
        <title>The nuclear and mitochondrial genomes of Frieseomelitta varia - a highly eusocial stingless bee (Meliponini) with a permanently sterile worker caste.</title>
        <authorList>
            <person name="Freitas F.C.P."/>
            <person name="Lourenco A.P."/>
            <person name="Nunes F.M.F."/>
            <person name="Paschoal A.R."/>
            <person name="Abreu F.C.P."/>
            <person name="Barbin F.O."/>
            <person name="Bataglia L."/>
            <person name="Cardoso-Junior C.A.M."/>
            <person name="Cervoni M.S."/>
            <person name="Silva S.R."/>
            <person name="Dalarmi F."/>
            <person name="Del Lama M.A."/>
            <person name="Depintor T.S."/>
            <person name="Ferreira K.M."/>
            <person name="Goria P.S."/>
            <person name="Jaskot M.C."/>
            <person name="Lago D.C."/>
            <person name="Luna-Lucena D."/>
            <person name="Moda L.M."/>
            <person name="Nascimento L."/>
            <person name="Pedrino M."/>
            <person name="Rabico F.O."/>
            <person name="Sanches F.C."/>
            <person name="Santos D.E."/>
            <person name="Santos C.G."/>
            <person name="Vieira J."/>
            <person name="Lopes T.F."/>
            <person name="Barchuk A.R."/>
            <person name="Hartfelder K."/>
            <person name="Simoes Z.L.P."/>
            <person name="Bitondi M.M.G."/>
            <person name="Pinheiro D.G."/>
        </authorList>
    </citation>
    <scope>NUCLEOTIDE SEQUENCE</scope>
    <source>
        <strain evidence="4">USP_RPSP 00005682</strain>
        <tissue evidence="4">Whole individual</tissue>
    </source>
</reference>
<dbReference type="Pfam" id="PF20146">
    <property type="entry name" value="NRF"/>
    <property type="match status" value="1"/>
</dbReference>
<keyword evidence="2" id="KW-1133">Transmembrane helix</keyword>
<feature type="compositionally biased region" description="Basic and acidic residues" evidence="1">
    <location>
        <begin position="304"/>
        <end position="319"/>
    </location>
</feature>
<gene>
    <name evidence="4" type="ORF">E2986_12303</name>
</gene>
<dbReference type="Pfam" id="PF01757">
    <property type="entry name" value="Acyl_transf_3"/>
    <property type="match status" value="1"/>
</dbReference>
<feature type="transmembrane region" description="Helical" evidence="2">
    <location>
        <begin position="755"/>
        <end position="774"/>
    </location>
</feature>
<keyword evidence="2" id="KW-0472">Membrane</keyword>
<dbReference type="InterPro" id="IPR002656">
    <property type="entry name" value="Acyl_transf_3_dom"/>
</dbReference>
<dbReference type="InterPro" id="IPR052728">
    <property type="entry name" value="O2_lipid_transport_reg"/>
</dbReference>
<dbReference type="PANTHER" id="PTHR11161">
    <property type="entry name" value="O-ACYLTRANSFERASE"/>
    <property type="match status" value="1"/>
</dbReference>
<feature type="transmembrane region" description="Helical" evidence="2">
    <location>
        <begin position="794"/>
        <end position="811"/>
    </location>
</feature>
<keyword evidence="5" id="KW-1185">Reference proteome</keyword>
<protein>
    <recommendedName>
        <fullName evidence="3">Nose resistant-to-fluoxetine protein N-terminal domain-containing protein</fullName>
    </recommendedName>
</protein>
<evidence type="ECO:0000259" key="3">
    <source>
        <dbReference type="SMART" id="SM00703"/>
    </source>
</evidence>
<name>A0A833SI23_9HYME</name>
<evidence type="ECO:0000313" key="4">
    <source>
        <dbReference type="EMBL" id="KAF3427293.1"/>
    </source>
</evidence>
<dbReference type="PANTHER" id="PTHR11161:SF4">
    <property type="entry name" value="DROP DEAD"/>
    <property type="match status" value="1"/>
</dbReference>
<feature type="compositionally biased region" description="Basic and acidic residues" evidence="1">
    <location>
        <begin position="233"/>
        <end position="262"/>
    </location>
</feature>
<evidence type="ECO:0000256" key="1">
    <source>
        <dbReference type="SAM" id="MobiDB-lite"/>
    </source>
</evidence>
<feature type="compositionally biased region" description="Basic and acidic residues" evidence="1">
    <location>
        <begin position="327"/>
        <end position="362"/>
    </location>
</feature>
<evidence type="ECO:0000313" key="5">
    <source>
        <dbReference type="Proteomes" id="UP000655588"/>
    </source>
</evidence>
<dbReference type="GO" id="GO:0016747">
    <property type="term" value="F:acyltransferase activity, transferring groups other than amino-acyl groups"/>
    <property type="evidence" value="ECO:0007669"/>
    <property type="project" value="InterPro"/>
</dbReference>
<keyword evidence="2" id="KW-0812">Transmembrane</keyword>
<feature type="transmembrane region" description="Helical" evidence="2">
    <location>
        <begin position="928"/>
        <end position="949"/>
    </location>
</feature>
<accession>A0A833SI23</accession>
<feature type="transmembrane region" description="Helical" evidence="2">
    <location>
        <begin position="999"/>
        <end position="1019"/>
    </location>
</feature>
<feature type="domain" description="Nose resistant-to-fluoxetine protein N-terminal" evidence="3">
    <location>
        <begin position="478"/>
        <end position="627"/>
    </location>
</feature>
<feature type="compositionally biased region" description="Acidic residues" evidence="1">
    <location>
        <begin position="263"/>
        <end position="298"/>
    </location>
</feature>
<dbReference type="EMBL" id="WNWW01000261">
    <property type="protein sequence ID" value="KAF3427293.1"/>
    <property type="molecule type" value="Genomic_DNA"/>
</dbReference>
<evidence type="ECO:0000256" key="2">
    <source>
        <dbReference type="SAM" id="Phobius"/>
    </source>
</evidence>
<feature type="region of interest" description="Disordered" evidence="1">
    <location>
        <begin position="389"/>
        <end position="425"/>
    </location>
</feature>
<feature type="transmembrane region" description="Helical" evidence="2">
    <location>
        <begin position="961"/>
        <end position="979"/>
    </location>
</feature>
<sequence length="1031" mass="116253">MSCISVFPTVVMLVFSSGESWVFPCEGSGDMAAALLGKCVGLLALVLLLYSCCYGFRIRDHPSSSSAEQPHHATCTSIFGRCHEKTTITATPSKKWHDISRPATLSRKPPVEPTSTGDEAHARPERARPVSSDSRDKSIDNDEDDDDDEVIVEVEEDTGEEIASYEETADEDDEDDDDDDDDDDKEEREEQEISGDENEDDDDEDEEGEEEEEEIRERVAAKKLVEDTEEDEGRSKKVEPKKRGSLEKDLKETVRSKKQEAEERSEEEDDDDDDEEMLEEDEDEDEDEDEEEELEEEISTPPPRKLEKVRLADKDKVRSAEILSIIEKPKEAPKAEKKPDESAKKVLKSPERKSTEEPLKVVEATKKAEPVKITKAEIEPPELKITAKPEQKAKIPARTEEKAKVPVKPELSKTREPAKVKSTAAQAPVKIVEPKRSDKDEPKVETKTHVEGSFTLARLNDAILRVPTFVPNFTAVENFECQQHGKIFLRQLRGYKLWALQMLDSSAKIPSGILRGNVNQLGDFDECLAVMAHVKLNEKTIRVQGKYCLANIDLYPSHPGMKLPVNMMQARSLIRGSMYDPGHFIPKFTTVNWALCLPAACSAEDARTVVEQALDDYNSTAGITFMVDVNPNMCYVKQKSRSYSKETIGVLYFYAMVVCLVAVATMRDYLVVSEGKGNYSERIIMSFSLRRTCRSLFREGTSDADITCIHGIRALNTIILYVAHQVIVISRLPFANRIEFTEVANSPISSVIRTSIVYTDAFLLLSGVLTAFNMAREFTTRGEIRWFCRFIARYIRLTPALLAVVFWYAFVMEHAGTGPQWNSLVIPNAELCKSNAWTNLLYIQNFFPFEEMCATHTHQLALDMQLSLLAPMLVFFLECRPVIGILVIFFFVLLSATLRYVATMSNYLSIVVFHGMSVKHLYRTANLVYALPLHRATPYVFGVGLGVLLRYTGKELRIHKVLVILGWLVAMALGSWALLSPWHLARRDYVYDAEEATSYNVISPVLSALALCWLIFACYTNHGGLAKDIFR</sequence>
<feature type="compositionally biased region" description="Basic and acidic residues" evidence="1">
    <location>
        <begin position="118"/>
        <end position="140"/>
    </location>
</feature>
<feature type="compositionally biased region" description="Basic and acidic residues" evidence="1">
    <location>
        <begin position="410"/>
        <end position="419"/>
    </location>
</feature>
<dbReference type="InterPro" id="IPR006621">
    <property type="entry name" value="Nose-resist-to-fluoxetine_N"/>
</dbReference>
<dbReference type="Proteomes" id="UP000655588">
    <property type="component" value="Unassembled WGS sequence"/>
</dbReference>
<proteinExistence type="predicted"/>
<organism evidence="4 5">
    <name type="scientific">Frieseomelitta varia</name>
    <dbReference type="NCBI Taxonomy" id="561572"/>
    <lineage>
        <taxon>Eukaryota</taxon>
        <taxon>Metazoa</taxon>
        <taxon>Ecdysozoa</taxon>
        <taxon>Arthropoda</taxon>
        <taxon>Hexapoda</taxon>
        <taxon>Insecta</taxon>
        <taxon>Pterygota</taxon>
        <taxon>Neoptera</taxon>
        <taxon>Endopterygota</taxon>
        <taxon>Hymenoptera</taxon>
        <taxon>Apocrita</taxon>
        <taxon>Aculeata</taxon>
        <taxon>Apoidea</taxon>
        <taxon>Anthophila</taxon>
        <taxon>Apidae</taxon>
        <taxon>Frieseomelitta</taxon>
    </lineage>
</organism>
<dbReference type="SMART" id="SM00703">
    <property type="entry name" value="NRF"/>
    <property type="match status" value="1"/>
</dbReference>
<feature type="transmembrane region" description="Helical" evidence="2">
    <location>
        <begin position="647"/>
        <end position="666"/>
    </location>
</feature>
<comment type="caution">
    <text evidence="4">The sequence shown here is derived from an EMBL/GenBank/DDBJ whole genome shotgun (WGS) entry which is preliminary data.</text>
</comment>